<dbReference type="EMBL" id="PITK01000290">
    <property type="protein sequence ID" value="TBU17012.1"/>
    <property type="molecule type" value="Genomic_DNA"/>
</dbReference>
<reference evidence="1 2" key="1">
    <citation type="submission" date="2017-12" db="EMBL/GenBank/DDBJ databases">
        <authorList>
            <person name="Pombert J.-F."/>
            <person name="Haag K.L."/>
            <person name="Ebert D."/>
        </authorList>
    </citation>
    <scope>NUCLEOTIDE SEQUENCE [LARGE SCALE GENOMIC DNA]</scope>
    <source>
        <strain evidence="1">IL-G-3</strain>
    </source>
</reference>
<dbReference type="Proteomes" id="UP000292282">
    <property type="component" value="Unassembled WGS sequence"/>
</dbReference>
<dbReference type="VEuPathDB" id="MicrosporidiaDB:CWI38_0290p0020"/>
<protein>
    <submittedName>
        <fullName evidence="1">Uncharacterized protein</fullName>
    </submittedName>
</protein>
<sequence length="58" mass="6611">MLLQKSIALKICFGTEIKDFNGSETKEGEILRDRSSDQFVTKVEDSVKKVFTTENIEL</sequence>
<dbReference type="AlphaFoldDB" id="A0A4Q9M1K6"/>
<comment type="caution">
    <text evidence="1">The sequence shown here is derived from an EMBL/GenBank/DDBJ whole genome shotgun (WGS) entry which is preliminary data.</text>
</comment>
<accession>A0A4Q9M1K6</accession>
<evidence type="ECO:0000313" key="2">
    <source>
        <dbReference type="Proteomes" id="UP000292282"/>
    </source>
</evidence>
<organism evidence="1 2">
    <name type="scientific">Hamiltosporidium tvaerminnensis</name>
    <dbReference type="NCBI Taxonomy" id="1176355"/>
    <lineage>
        <taxon>Eukaryota</taxon>
        <taxon>Fungi</taxon>
        <taxon>Fungi incertae sedis</taxon>
        <taxon>Microsporidia</taxon>
        <taxon>Dubosqiidae</taxon>
        <taxon>Hamiltosporidium</taxon>
    </lineage>
</organism>
<keyword evidence="2" id="KW-1185">Reference proteome</keyword>
<gene>
    <name evidence="1" type="ORF">CWI38_0290p0020</name>
</gene>
<name>A0A4Q9M1K6_9MICR</name>
<proteinExistence type="predicted"/>
<evidence type="ECO:0000313" key="1">
    <source>
        <dbReference type="EMBL" id="TBU17012.1"/>
    </source>
</evidence>